<name>A0AA46SVC0_9XANT</name>
<keyword evidence="1" id="KW-0732">Signal</keyword>
<feature type="chain" id="PRO_5041296684" evidence="1">
    <location>
        <begin position="21"/>
        <end position="185"/>
    </location>
</feature>
<evidence type="ECO:0000256" key="1">
    <source>
        <dbReference type="SAM" id="SignalP"/>
    </source>
</evidence>
<feature type="signal peptide" evidence="1">
    <location>
        <begin position="1"/>
        <end position="20"/>
    </location>
</feature>
<dbReference type="PROSITE" id="PS51257">
    <property type="entry name" value="PROKAR_LIPOPROTEIN"/>
    <property type="match status" value="1"/>
</dbReference>
<dbReference type="InterPro" id="IPR009576">
    <property type="entry name" value="Biofilm_formation_YgiB"/>
</dbReference>
<organism evidence="3 4">
    <name type="scientific">Xanthomonas sacchari</name>
    <dbReference type="NCBI Taxonomy" id="56458"/>
    <lineage>
        <taxon>Bacteria</taxon>
        <taxon>Pseudomonadati</taxon>
        <taxon>Pseudomonadota</taxon>
        <taxon>Gammaproteobacteria</taxon>
        <taxon>Lysobacterales</taxon>
        <taxon>Lysobacteraceae</taxon>
        <taxon>Xanthomonas</taxon>
    </lineage>
</organism>
<accession>A0AA46SVC0</accession>
<dbReference type="RefSeq" id="WP_026143325.1">
    <property type="nucleotide sequence ID" value="NZ_CP099530.1"/>
</dbReference>
<reference evidence="3 5" key="1">
    <citation type="submission" date="2022-06" db="EMBL/GenBank/DDBJ databases">
        <title>Dynamics of rice microbiomes reveals core vertical transmitted seed endophytes.</title>
        <authorList>
            <person name="Liao K."/>
            <person name="Zhang X."/>
        </authorList>
    </citation>
    <scope>NUCLEOTIDE SEQUENCE</scope>
    <source>
        <strain evidence="3">JR3-14</strain>
        <strain evidence="2 5">YT10-10-1</strain>
    </source>
</reference>
<dbReference type="Proteomes" id="UP001164392">
    <property type="component" value="Chromosome"/>
</dbReference>
<dbReference type="Pfam" id="PF06693">
    <property type="entry name" value="DUF1190"/>
    <property type="match status" value="1"/>
</dbReference>
<evidence type="ECO:0000313" key="4">
    <source>
        <dbReference type="Proteomes" id="UP001164392"/>
    </source>
</evidence>
<dbReference type="AlphaFoldDB" id="A0AA46SVC0"/>
<sequence length="185" mass="19647">MKRSKTTALLLMSAAPLLFTACGREPEAKAQEGLYTSVDACVAQTHDIATCREAFAQAQKQAAEQGPKYASREQCAQDYAQDRCVEQRDSHGHSFIGPMMTGFFLSQMLNNNRAAGFNAAPAYQDRQNQWQRPASYSGGAGAAAASGTMLRGNQTMTHIGATPNRAVTVSRGGFGESAGGRGFGS</sequence>
<evidence type="ECO:0000313" key="5">
    <source>
        <dbReference type="Proteomes" id="UP001320843"/>
    </source>
</evidence>
<keyword evidence="5" id="KW-1185">Reference proteome</keyword>
<dbReference type="EMBL" id="JANFWR010000036">
    <property type="protein sequence ID" value="MCW0401171.1"/>
    <property type="molecule type" value="Genomic_DNA"/>
</dbReference>
<evidence type="ECO:0000313" key="3">
    <source>
        <dbReference type="EMBL" id="UYK89251.1"/>
    </source>
</evidence>
<proteinExistence type="predicted"/>
<evidence type="ECO:0000313" key="2">
    <source>
        <dbReference type="EMBL" id="MCW0401171.1"/>
    </source>
</evidence>
<protein>
    <submittedName>
        <fullName evidence="3">DUF1190 domain-containing protein</fullName>
    </submittedName>
</protein>
<dbReference type="EMBL" id="CP099534">
    <property type="protein sequence ID" value="UYK89251.1"/>
    <property type="molecule type" value="Genomic_DNA"/>
</dbReference>
<gene>
    <name evidence="2" type="ORF">NB700_003727</name>
    <name evidence="3" type="ORF">NG824_01980</name>
</gene>
<dbReference type="Proteomes" id="UP001320843">
    <property type="component" value="Unassembled WGS sequence"/>
</dbReference>